<evidence type="ECO:0000256" key="1">
    <source>
        <dbReference type="ARBA" id="ARBA00004123"/>
    </source>
</evidence>
<reference evidence="13 14" key="1">
    <citation type="submission" date="2016-10" db="EMBL/GenBank/DDBJ databases">
        <title>Genome sequence of the basidiomycete white-rot fungus Trametes pubescens.</title>
        <authorList>
            <person name="Makela M.R."/>
            <person name="Granchi Z."/>
            <person name="Peng M."/>
            <person name="De Vries R.P."/>
            <person name="Grigoriev I."/>
            <person name="Riley R."/>
            <person name="Hilden K."/>
        </authorList>
    </citation>
    <scope>NUCLEOTIDE SEQUENCE [LARGE SCALE GENOMIC DNA]</scope>
    <source>
        <strain evidence="13 14">FBCC735</strain>
    </source>
</reference>
<evidence type="ECO:0000256" key="10">
    <source>
        <dbReference type="PROSITE-ProRule" id="PRU00042"/>
    </source>
</evidence>
<organism evidence="13 14">
    <name type="scientific">Trametes pubescens</name>
    <name type="common">White-rot fungus</name>
    <dbReference type="NCBI Taxonomy" id="154538"/>
    <lineage>
        <taxon>Eukaryota</taxon>
        <taxon>Fungi</taxon>
        <taxon>Dikarya</taxon>
        <taxon>Basidiomycota</taxon>
        <taxon>Agaricomycotina</taxon>
        <taxon>Agaricomycetes</taxon>
        <taxon>Polyporales</taxon>
        <taxon>Polyporaceae</taxon>
        <taxon>Trametes</taxon>
    </lineage>
</organism>
<evidence type="ECO:0000256" key="3">
    <source>
        <dbReference type="ARBA" id="ARBA00022737"/>
    </source>
</evidence>
<evidence type="ECO:0000256" key="9">
    <source>
        <dbReference type="ARBA" id="ARBA00023242"/>
    </source>
</evidence>
<dbReference type="Pfam" id="PF00096">
    <property type="entry name" value="zf-C2H2"/>
    <property type="match status" value="1"/>
</dbReference>
<evidence type="ECO:0000259" key="12">
    <source>
        <dbReference type="PROSITE" id="PS50157"/>
    </source>
</evidence>
<keyword evidence="7" id="KW-0238">DNA-binding</keyword>
<dbReference type="EMBL" id="MNAD01000883">
    <property type="protein sequence ID" value="OJT09703.1"/>
    <property type="molecule type" value="Genomic_DNA"/>
</dbReference>
<dbReference type="InterPro" id="IPR013087">
    <property type="entry name" value="Znf_C2H2_type"/>
</dbReference>
<dbReference type="PROSITE" id="PS00028">
    <property type="entry name" value="ZINC_FINGER_C2H2_1"/>
    <property type="match status" value="1"/>
</dbReference>
<keyword evidence="4 10" id="KW-0863">Zinc-finger</keyword>
<keyword evidence="5" id="KW-0862">Zinc</keyword>
<keyword evidence="6" id="KW-0805">Transcription regulation</keyword>
<evidence type="ECO:0000313" key="13">
    <source>
        <dbReference type="EMBL" id="OJT09703.1"/>
    </source>
</evidence>
<gene>
    <name evidence="13" type="ORF">TRAPUB_13808</name>
</gene>
<evidence type="ECO:0000313" key="14">
    <source>
        <dbReference type="Proteomes" id="UP000184267"/>
    </source>
</evidence>
<proteinExistence type="predicted"/>
<keyword evidence="14" id="KW-1185">Reference proteome</keyword>
<name>A0A1M2VQ38_TRAPU</name>
<dbReference type="GO" id="GO:0003677">
    <property type="term" value="F:DNA binding"/>
    <property type="evidence" value="ECO:0007669"/>
    <property type="project" value="UniProtKB-KW"/>
</dbReference>
<dbReference type="OMA" id="LNACAQP"/>
<dbReference type="PROSITE" id="PS50157">
    <property type="entry name" value="ZINC_FINGER_C2H2_2"/>
    <property type="match status" value="1"/>
</dbReference>
<evidence type="ECO:0000256" key="7">
    <source>
        <dbReference type="ARBA" id="ARBA00023125"/>
    </source>
</evidence>
<keyword evidence="9" id="KW-0539">Nucleus</keyword>
<evidence type="ECO:0000256" key="11">
    <source>
        <dbReference type="SAM" id="MobiDB-lite"/>
    </source>
</evidence>
<keyword evidence="3" id="KW-0677">Repeat</keyword>
<dbReference type="SUPFAM" id="SSF57667">
    <property type="entry name" value="beta-beta-alpha zinc fingers"/>
    <property type="match status" value="1"/>
</dbReference>
<feature type="compositionally biased region" description="Low complexity" evidence="11">
    <location>
        <begin position="176"/>
        <end position="190"/>
    </location>
</feature>
<protein>
    <recommendedName>
        <fullName evidence="12">C2H2-type domain-containing protein</fullName>
    </recommendedName>
</protein>
<feature type="region of interest" description="Disordered" evidence="11">
    <location>
        <begin position="173"/>
        <end position="203"/>
    </location>
</feature>
<evidence type="ECO:0000256" key="4">
    <source>
        <dbReference type="ARBA" id="ARBA00022771"/>
    </source>
</evidence>
<dbReference type="Proteomes" id="UP000184267">
    <property type="component" value="Unassembled WGS sequence"/>
</dbReference>
<dbReference type="GO" id="GO:0008270">
    <property type="term" value="F:zinc ion binding"/>
    <property type="evidence" value="ECO:0007669"/>
    <property type="project" value="UniProtKB-KW"/>
</dbReference>
<sequence length="227" mass="24941">MHQIFERRRTLPPISQDTTAPPILAPPVIQLPPGLKSGISRKTTSSNYSLGIMRLHPLTADLEQVASSSSVSAPPRAHFRTGLMPYNQEEATDAHADDILNACAQPSFRVTVPTSLGCTTLETHPDEVDKTRPHRCPQCGKGFNRPSSLVTHVNMHTGSNMRRHYQRHLRPHPPLRTRAASSTSPALASSWMAPSDSRSPSPLARKYLAQMGAVRPMRAPSRLDRPA</sequence>
<feature type="region of interest" description="Disordered" evidence="11">
    <location>
        <begin position="1"/>
        <end position="25"/>
    </location>
</feature>
<dbReference type="AlphaFoldDB" id="A0A1M2VQ38"/>
<dbReference type="OrthoDB" id="2756270at2759"/>
<feature type="domain" description="C2H2-type" evidence="12">
    <location>
        <begin position="134"/>
        <end position="161"/>
    </location>
</feature>
<dbReference type="InterPro" id="IPR036236">
    <property type="entry name" value="Znf_C2H2_sf"/>
</dbReference>
<dbReference type="Gene3D" id="3.30.160.60">
    <property type="entry name" value="Classic Zinc Finger"/>
    <property type="match status" value="1"/>
</dbReference>
<keyword evidence="2" id="KW-0479">Metal-binding</keyword>
<accession>A0A1M2VQ38</accession>
<dbReference type="SMART" id="SM00355">
    <property type="entry name" value="ZnF_C2H2"/>
    <property type="match status" value="1"/>
</dbReference>
<dbReference type="STRING" id="154538.A0A1M2VQ38"/>
<evidence type="ECO:0000256" key="6">
    <source>
        <dbReference type="ARBA" id="ARBA00023015"/>
    </source>
</evidence>
<dbReference type="FunFam" id="3.30.160.60:FF:001228">
    <property type="entry name" value="Zinc finger protein 236"/>
    <property type="match status" value="1"/>
</dbReference>
<evidence type="ECO:0000256" key="8">
    <source>
        <dbReference type="ARBA" id="ARBA00023163"/>
    </source>
</evidence>
<comment type="subcellular location">
    <subcellularLocation>
        <location evidence="1">Nucleus</location>
    </subcellularLocation>
</comment>
<keyword evidence="8" id="KW-0804">Transcription</keyword>
<dbReference type="GO" id="GO:0005634">
    <property type="term" value="C:nucleus"/>
    <property type="evidence" value="ECO:0007669"/>
    <property type="project" value="UniProtKB-SubCell"/>
</dbReference>
<comment type="caution">
    <text evidence="13">The sequence shown here is derived from an EMBL/GenBank/DDBJ whole genome shotgun (WGS) entry which is preliminary data.</text>
</comment>
<evidence type="ECO:0000256" key="5">
    <source>
        <dbReference type="ARBA" id="ARBA00022833"/>
    </source>
</evidence>
<evidence type="ECO:0000256" key="2">
    <source>
        <dbReference type="ARBA" id="ARBA00022723"/>
    </source>
</evidence>